<reference evidence="1 2" key="1">
    <citation type="submission" date="2019-02" db="EMBL/GenBank/DDBJ databases">
        <title>Genome sequencing of the rare red list fungi Bondarzewia mesenterica.</title>
        <authorList>
            <person name="Buettner E."/>
            <person name="Kellner H."/>
        </authorList>
    </citation>
    <scope>NUCLEOTIDE SEQUENCE [LARGE SCALE GENOMIC DNA]</scope>
    <source>
        <strain evidence="1 2">DSM 108281</strain>
    </source>
</reference>
<name>A0A4S4LS63_9AGAM</name>
<gene>
    <name evidence="1" type="ORF">EW146_g5201</name>
</gene>
<organism evidence="1 2">
    <name type="scientific">Bondarzewia mesenterica</name>
    <dbReference type="NCBI Taxonomy" id="1095465"/>
    <lineage>
        <taxon>Eukaryota</taxon>
        <taxon>Fungi</taxon>
        <taxon>Dikarya</taxon>
        <taxon>Basidiomycota</taxon>
        <taxon>Agaricomycotina</taxon>
        <taxon>Agaricomycetes</taxon>
        <taxon>Russulales</taxon>
        <taxon>Bondarzewiaceae</taxon>
        <taxon>Bondarzewia</taxon>
    </lineage>
</organism>
<dbReference type="OrthoDB" id="10058185at2759"/>
<dbReference type="AlphaFoldDB" id="A0A4S4LS63"/>
<proteinExistence type="predicted"/>
<protein>
    <submittedName>
        <fullName evidence="1">Uncharacterized protein</fullName>
    </submittedName>
</protein>
<keyword evidence="2" id="KW-1185">Reference proteome</keyword>
<evidence type="ECO:0000313" key="1">
    <source>
        <dbReference type="EMBL" id="THH15246.1"/>
    </source>
</evidence>
<comment type="caution">
    <text evidence="1">The sequence shown here is derived from an EMBL/GenBank/DDBJ whole genome shotgun (WGS) entry which is preliminary data.</text>
</comment>
<dbReference type="EMBL" id="SGPL01000220">
    <property type="protein sequence ID" value="THH15246.1"/>
    <property type="molecule type" value="Genomic_DNA"/>
</dbReference>
<evidence type="ECO:0000313" key="2">
    <source>
        <dbReference type="Proteomes" id="UP000310158"/>
    </source>
</evidence>
<accession>A0A4S4LS63</accession>
<sequence>MLLSSTALARRVGAYMPKLNGDLINLQPSLFALTMVHLIWDDSRARLAPEKGGLGYTPLWTTLEGLCKLVDEHKKAGGRGEERSMGGGVSFGFASMKAARGVERVIEDLGADPTMVKN</sequence>
<dbReference type="Proteomes" id="UP000310158">
    <property type="component" value="Unassembled WGS sequence"/>
</dbReference>